<name>A0A511V3Z1_9BACI</name>
<dbReference type="RefSeq" id="WP_146938807.1">
    <property type="nucleotide sequence ID" value="NZ_BJXW01000045.1"/>
</dbReference>
<feature type="transmembrane region" description="Helical" evidence="1">
    <location>
        <begin position="39"/>
        <end position="62"/>
    </location>
</feature>
<keyword evidence="1" id="KW-1133">Transmembrane helix</keyword>
<evidence type="ECO:0000256" key="1">
    <source>
        <dbReference type="SAM" id="Phobius"/>
    </source>
</evidence>
<protein>
    <submittedName>
        <fullName evidence="2">Uncharacterized protein</fullName>
    </submittedName>
</protein>
<dbReference type="AlphaFoldDB" id="A0A511V3Z1"/>
<keyword evidence="1" id="KW-0812">Transmembrane</keyword>
<keyword evidence="3" id="KW-1185">Reference proteome</keyword>
<accession>A0A511V3Z1</accession>
<gene>
    <name evidence="2" type="ORF">CQU01_27110</name>
</gene>
<dbReference type="EMBL" id="BJXW01000045">
    <property type="protein sequence ID" value="GEN32473.1"/>
    <property type="molecule type" value="Genomic_DNA"/>
</dbReference>
<dbReference type="Proteomes" id="UP000321491">
    <property type="component" value="Unassembled WGS sequence"/>
</dbReference>
<dbReference type="OrthoDB" id="2437154at2"/>
<feature type="transmembrane region" description="Helical" evidence="1">
    <location>
        <begin position="83"/>
        <end position="101"/>
    </location>
</feature>
<evidence type="ECO:0000313" key="2">
    <source>
        <dbReference type="EMBL" id="GEN32473.1"/>
    </source>
</evidence>
<comment type="caution">
    <text evidence="2">The sequence shown here is derived from an EMBL/GenBank/DDBJ whole genome shotgun (WGS) entry which is preliminary data.</text>
</comment>
<evidence type="ECO:0000313" key="3">
    <source>
        <dbReference type="Proteomes" id="UP000321491"/>
    </source>
</evidence>
<sequence length="221" mass="26666">MDKNRGLYWILFITILFIISYVYRFFIYEFIYKRITPTWVAITDFMAVVIYFIAIIPLTAFLSEKLATYARRKELKNSKNFKLFMIVMMAIPITLFSAKIMNEYKEKNLDDVINYQSTAFNDFEFKFIGDHYDEWKTNEQETVEELIEFLSQYRVKKMKDDEWDSDVSQEKGFYMTIFLDGKPNMISIYEDRVLLYRSGGYKVVNGPIDIDWVEKYHEKYQ</sequence>
<feature type="transmembrane region" description="Helical" evidence="1">
    <location>
        <begin position="7"/>
        <end position="27"/>
    </location>
</feature>
<keyword evidence="1" id="KW-0472">Membrane</keyword>
<proteinExistence type="predicted"/>
<reference evidence="2 3" key="1">
    <citation type="submission" date="2019-07" db="EMBL/GenBank/DDBJ databases">
        <title>Whole genome shotgun sequence of Cerasibacillus quisquiliarum NBRC 102429.</title>
        <authorList>
            <person name="Hosoyama A."/>
            <person name="Uohara A."/>
            <person name="Ohji S."/>
            <person name="Ichikawa N."/>
        </authorList>
    </citation>
    <scope>NUCLEOTIDE SEQUENCE [LARGE SCALE GENOMIC DNA]</scope>
    <source>
        <strain evidence="2 3">NBRC 102429</strain>
    </source>
</reference>
<organism evidence="2 3">
    <name type="scientific">Cerasibacillus quisquiliarum</name>
    <dbReference type="NCBI Taxonomy" id="227865"/>
    <lineage>
        <taxon>Bacteria</taxon>
        <taxon>Bacillati</taxon>
        <taxon>Bacillota</taxon>
        <taxon>Bacilli</taxon>
        <taxon>Bacillales</taxon>
        <taxon>Bacillaceae</taxon>
        <taxon>Cerasibacillus</taxon>
    </lineage>
</organism>